<reference evidence="7 8" key="1">
    <citation type="journal article" date="2021" name="Elife">
        <title>Chloroplast acquisition without the gene transfer in kleptoplastic sea slugs, Plakobranchus ocellatus.</title>
        <authorList>
            <person name="Maeda T."/>
            <person name="Takahashi S."/>
            <person name="Yoshida T."/>
            <person name="Shimamura S."/>
            <person name="Takaki Y."/>
            <person name="Nagai Y."/>
            <person name="Toyoda A."/>
            <person name="Suzuki Y."/>
            <person name="Arimoto A."/>
            <person name="Ishii H."/>
            <person name="Satoh N."/>
            <person name="Nishiyama T."/>
            <person name="Hasebe M."/>
            <person name="Maruyama T."/>
            <person name="Minagawa J."/>
            <person name="Obokata J."/>
            <person name="Shigenobu S."/>
        </authorList>
    </citation>
    <scope>NUCLEOTIDE SEQUENCE [LARGE SCALE GENOMIC DNA]</scope>
</reference>
<dbReference type="SUPFAM" id="SSF82282">
    <property type="entry name" value="Homocysteine S-methyltransferase"/>
    <property type="match status" value="1"/>
</dbReference>
<feature type="domain" description="Hcy-binding" evidence="6">
    <location>
        <begin position="4"/>
        <end position="309"/>
    </location>
</feature>
<feature type="binding site" evidence="4 5">
    <location>
        <position position="294"/>
    </location>
    <ligand>
        <name>Zn(2+)</name>
        <dbReference type="ChEBI" id="CHEBI:29105"/>
    </ligand>
</feature>
<dbReference type="PROSITE" id="PS50970">
    <property type="entry name" value="HCY"/>
    <property type="match status" value="1"/>
</dbReference>
<dbReference type="PANTHER" id="PTHR11103">
    <property type="entry name" value="SLR1189 PROTEIN"/>
    <property type="match status" value="1"/>
</dbReference>
<keyword evidence="8" id="KW-1185">Reference proteome</keyword>
<evidence type="ECO:0000256" key="1">
    <source>
        <dbReference type="ARBA" id="ARBA00022603"/>
    </source>
</evidence>
<proteinExistence type="predicted"/>
<dbReference type="PIRSF" id="PIRSF037505">
    <property type="entry name" value="Betaine_HMT"/>
    <property type="match status" value="1"/>
</dbReference>
<name>A0AAV3Z378_9GAST</name>
<comment type="caution">
    <text evidence="7">The sequence shown here is derived from an EMBL/GenBank/DDBJ whole genome shotgun (WGS) entry which is preliminary data.</text>
</comment>
<dbReference type="GO" id="GO:0008270">
    <property type="term" value="F:zinc ion binding"/>
    <property type="evidence" value="ECO:0007669"/>
    <property type="project" value="InterPro"/>
</dbReference>
<keyword evidence="1 5" id="KW-0489">Methyltransferase</keyword>
<evidence type="ECO:0000256" key="5">
    <source>
        <dbReference type="PROSITE-ProRule" id="PRU00333"/>
    </source>
</evidence>
<accession>A0AAV3Z378</accession>
<sequence length="389" mass="43052">MSSEAFLRRLKDGETVIAAEGYIFEFERRGYLQAGAFVPEVVTEHPELVKQLHEEFVHAGSDVVLAFTYYGHRDKLRLIGKEDELENLNRKALSIAKDVAKATGTLMAGNICNTTLYRADDQSIVEKVRAMFKEQIEWAVEAGADFIVAETFVEFSEAMLALESIKQFGQGLPAVVMIAPSSNDYTVDGVLYEEACRQLEEAGAAAVGLNCARGPKSILPTMVKIRKACKGPIACLPVPYRTSSEFPTMQALIDPYTKQPSFPYNLPAHCCSRTDIENFAKECKELGVQYVGLCCGSCSHYLRVLAEGYGRKPPASKYSPDMTKHYMYGDDSTVRQYNEKIAKAFRGIWIATEAKTLPKGLAISSRVLLIGELRASLNITMLVFLPVVP</sequence>
<evidence type="ECO:0000256" key="4">
    <source>
        <dbReference type="PIRSR" id="PIRSR037505-2"/>
    </source>
</evidence>
<dbReference type="GO" id="GO:0032259">
    <property type="term" value="P:methylation"/>
    <property type="evidence" value="ECO:0007669"/>
    <property type="project" value="UniProtKB-KW"/>
</dbReference>
<keyword evidence="4 5" id="KW-0479">Metal-binding</keyword>
<keyword evidence="4 5" id="KW-0862">Zinc</keyword>
<dbReference type="InterPro" id="IPR003726">
    <property type="entry name" value="HCY_dom"/>
</dbReference>
<dbReference type="GO" id="GO:0009086">
    <property type="term" value="P:methionine biosynthetic process"/>
    <property type="evidence" value="ECO:0007669"/>
    <property type="project" value="InterPro"/>
</dbReference>
<feature type="binding site" evidence="4 5">
    <location>
        <position position="295"/>
    </location>
    <ligand>
        <name>Zn(2+)</name>
        <dbReference type="ChEBI" id="CHEBI:29105"/>
    </ligand>
</feature>
<comment type="cofactor">
    <cofactor evidence="4">
        <name>Zn(2+)</name>
        <dbReference type="ChEBI" id="CHEBI:29105"/>
    </cofactor>
    <text evidence="4">Binds 1 zinc ion per subunit.</text>
</comment>
<evidence type="ECO:0000313" key="7">
    <source>
        <dbReference type="EMBL" id="GFN89869.1"/>
    </source>
</evidence>
<dbReference type="AlphaFoldDB" id="A0AAV3Z378"/>
<evidence type="ECO:0000256" key="3">
    <source>
        <dbReference type="ARBA" id="ARBA00034478"/>
    </source>
</evidence>
<keyword evidence="2 5" id="KW-0808">Transferase</keyword>
<dbReference type="Proteomes" id="UP000735302">
    <property type="component" value="Unassembled WGS sequence"/>
</dbReference>
<dbReference type="Gene3D" id="3.20.20.330">
    <property type="entry name" value="Homocysteine-binding-like domain"/>
    <property type="match status" value="1"/>
</dbReference>
<dbReference type="InterPro" id="IPR017226">
    <property type="entry name" value="BHMT-like"/>
</dbReference>
<organism evidence="7 8">
    <name type="scientific">Plakobranchus ocellatus</name>
    <dbReference type="NCBI Taxonomy" id="259542"/>
    <lineage>
        <taxon>Eukaryota</taxon>
        <taxon>Metazoa</taxon>
        <taxon>Spiralia</taxon>
        <taxon>Lophotrochozoa</taxon>
        <taxon>Mollusca</taxon>
        <taxon>Gastropoda</taxon>
        <taxon>Heterobranchia</taxon>
        <taxon>Euthyneura</taxon>
        <taxon>Panpulmonata</taxon>
        <taxon>Sacoglossa</taxon>
        <taxon>Placobranchoidea</taxon>
        <taxon>Plakobranchidae</taxon>
        <taxon>Plakobranchus</taxon>
    </lineage>
</organism>
<feature type="binding site" evidence="4 5">
    <location>
        <position position="211"/>
    </location>
    <ligand>
        <name>Zn(2+)</name>
        <dbReference type="ChEBI" id="CHEBI:29105"/>
    </ligand>
</feature>
<dbReference type="PANTHER" id="PTHR11103:SF18">
    <property type="entry name" value="SLR1189 PROTEIN"/>
    <property type="match status" value="1"/>
</dbReference>
<dbReference type="Pfam" id="PF02574">
    <property type="entry name" value="S-methyl_trans"/>
    <property type="match status" value="1"/>
</dbReference>
<dbReference type="GO" id="GO:0008168">
    <property type="term" value="F:methyltransferase activity"/>
    <property type="evidence" value="ECO:0007669"/>
    <property type="project" value="UniProtKB-UniRule"/>
</dbReference>
<evidence type="ECO:0000256" key="2">
    <source>
        <dbReference type="ARBA" id="ARBA00022679"/>
    </source>
</evidence>
<comment type="pathway">
    <text evidence="3">Amino-acid biosynthesis; L-methionine biosynthesis via de novo pathway.</text>
</comment>
<dbReference type="InterPro" id="IPR036589">
    <property type="entry name" value="HCY_dom_sf"/>
</dbReference>
<protein>
    <submittedName>
        <fullName evidence="7">Betaine--homocysteine s-methyltransferase 1-like</fullName>
    </submittedName>
</protein>
<dbReference type="EMBL" id="BLXT01001969">
    <property type="protein sequence ID" value="GFN89869.1"/>
    <property type="molecule type" value="Genomic_DNA"/>
</dbReference>
<gene>
    <name evidence="7" type="ORF">PoB_001637500</name>
</gene>
<evidence type="ECO:0000313" key="8">
    <source>
        <dbReference type="Proteomes" id="UP000735302"/>
    </source>
</evidence>
<evidence type="ECO:0000259" key="6">
    <source>
        <dbReference type="PROSITE" id="PS50970"/>
    </source>
</evidence>